<dbReference type="InterPro" id="IPR041036">
    <property type="entry name" value="GH5_C"/>
</dbReference>
<gene>
    <name evidence="7" type="ORF">DET52_10520</name>
</gene>
<dbReference type="GO" id="GO:0004553">
    <property type="term" value="F:hydrolase activity, hydrolyzing O-glycosyl compounds"/>
    <property type="evidence" value="ECO:0007669"/>
    <property type="project" value="InterPro"/>
</dbReference>
<dbReference type="InterPro" id="IPR001547">
    <property type="entry name" value="Glyco_hydro_5"/>
</dbReference>
<dbReference type="GO" id="GO:1901136">
    <property type="term" value="P:carbohydrate derivative catabolic process"/>
    <property type="evidence" value="ECO:0007669"/>
    <property type="project" value="UniProtKB-ARBA"/>
</dbReference>
<dbReference type="OrthoDB" id="9800955at2"/>
<dbReference type="GO" id="GO:0016042">
    <property type="term" value="P:lipid catabolic process"/>
    <property type="evidence" value="ECO:0007669"/>
    <property type="project" value="UniProtKB-ARBA"/>
</dbReference>
<dbReference type="RefSeq" id="WP_133465091.1">
    <property type="nucleotide sequence ID" value="NZ_SNWI01000005.1"/>
</dbReference>
<evidence type="ECO:0000256" key="4">
    <source>
        <dbReference type="RuleBase" id="RU361153"/>
    </source>
</evidence>
<accession>A0A4R6H081</accession>
<evidence type="ECO:0000259" key="6">
    <source>
        <dbReference type="Pfam" id="PF18564"/>
    </source>
</evidence>
<comment type="caution">
    <text evidence="7">The sequence shown here is derived from an EMBL/GenBank/DDBJ whole genome shotgun (WGS) entry which is preliminary data.</text>
</comment>
<feature type="domain" description="Glycoside hydrolase family 5 C-terminal" evidence="6">
    <location>
        <begin position="437"/>
        <end position="481"/>
    </location>
</feature>
<proteinExistence type="inferred from homology"/>
<keyword evidence="2 4" id="KW-0378">Hydrolase</keyword>
<keyword evidence="3 4" id="KW-0326">Glycosidase</keyword>
<comment type="similarity">
    <text evidence="1 4">Belongs to the glycosyl hydrolase 5 (cellulase A) family.</text>
</comment>
<evidence type="ECO:0000313" key="7">
    <source>
        <dbReference type="EMBL" id="TDO01167.1"/>
    </source>
</evidence>
<dbReference type="PROSITE" id="PS00659">
    <property type="entry name" value="GLYCOSYL_HYDROL_F5"/>
    <property type="match status" value="1"/>
</dbReference>
<dbReference type="GO" id="GO:0000272">
    <property type="term" value="P:polysaccharide catabolic process"/>
    <property type="evidence" value="ECO:0007669"/>
    <property type="project" value="InterPro"/>
</dbReference>
<dbReference type="SUPFAM" id="SSF51445">
    <property type="entry name" value="(Trans)glycosidases"/>
    <property type="match status" value="1"/>
</dbReference>
<sequence>MLLRCFIACLIVFSIVACESGEKPVKKEGFLKVEGRHFVDSEGRQVILSGINFISKDPKEKYMPLQGKETFEQFERWGFNCIRLGIIWDGLEPEPGQYNEAYLKEIDKRIEWAKEHGLYVFLDMHQDLYGAEFSDGAPGWATLDEGKPHYTGAVWSDSYLISPAVQTAFDNFWNNKPAADGMGIQDHYANLWKYIAKRYANNTTVIGYDLMNEPFMGTSAQQVMPLMLGAYAQVLVEETGQMPPSAEELEAMWADEASRLKALELIATKEKYAKVVDAVYELSADFERNQLQPMYQKVANAIREVDAEHILFFNHNYFVNTGVSTALEATKLPDGSRDPQVAYAAHGYDLVVDTKEVENPSYERVEFIFERIAESGKRMNMPVLLGEWGALHGKSAKMVETAQHLVGLIEEHQFSNTYWAYYGDIADYPYFQEAIIRPFPQEVSGTLKSYDYNPATGEFTMTWEEEAAIKAPTMIYLPWLSCVNEDIRIVPEFEKLETEQINGSDAGWLMVPPTGKGGTREMTIQFSRQDKKDYLILEQ</sequence>
<name>A0A4R6H081_9BACT</name>
<dbReference type="AlphaFoldDB" id="A0A4R6H081"/>
<dbReference type="InterPro" id="IPR018087">
    <property type="entry name" value="Glyco_hydro_5_CS"/>
</dbReference>
<dbReference type="Proteomes" id="UP000294848">
    <property type="component" value="Unassembled WGS sequence"/>
</dbReference>
<dbReference type="EMBL" id="SNWI01000005">
    <property type="protein sequence ID" value="TDO01167.1"/>
    <property type="molecule type" value="Genomic_DNA"/>
</dbReference>
<reference evidence="7 8" key="1">
    <citation type="submission" date="2019-03" db="EMBL/GenBank/DDBJ databases">
        <title>Freshwater and sediment microbial communities from various areas in North America, analyzing microbe dynamics in response to fracking.</title>
        <authorList>
            <person name="Lamendella R."/>
        </authorList>
    </citation>
    <scope>NUCLEOTIDE SEQUENCE [LARGE SCALE GENOMIC DNA]</scope>
    <source>
        <strain evidence="7 8">114D</strain>
    </source>
</reference>
<organism evidence="7 8">
    <name type="scientific">Sunxiuqinia elliptica</name>
    <dbReference type="NCBI Taxonomy" id="655355"/>
    <lineage>
        <taxon>Bacteria</taxon>
        <taxon>Pseudomonadati</taxon>
        <taxon>Bacteroidota</taxon>
        <taxon>Bacteroidia</taxon>
        <taxon>Marinilabiliales</taxon>
        <taxon>Prolixibacteraceae</taxon>
        <taxon>Sunxiuqinia</taxon>
    </lineage>
</organism>
<feature type="domain" description="Glycoside hydrolase family 5" evidence="5">
    <location>
        <begin position="40"/>
        <end position="421"/>
    </location>
</feature>
<evidence type="ECO:0000256" key="1">
    <source>
        <dbReference type="ARBA" id="ARBA00005641"/>
    </source>
</evidence>
<protein>
    <submittedName>
        <fullName evidence="7">Cellulase (Glycosyl hydrolase family 5)</fullName>
    </submittedName>
</protein>
<dbReference type="PANTHER" id="PTHR31308">
    <property type="match status" value="1"/>
</dbReference>
<evidence type="ECO:0000259" key="5">
    <source>
        <dbReference type="Pfam" id="PF00150"/>
    </source>
</evidence>
<evidence type="ECO:0000256" key="3">
    <source>
        <dbReference type="ARBA" id="ARBA00023295"/>
    </source>
</evidence>
<evidence type="ECO:0000256" key="2">
    <source>
        <dbReference type="ARBA" id="ARBA00022801"/>
    </source>
</evidence>
<dbReference type="InterPro" id="IPR013780">
    <property type="entry name" value="Glyco_hydro_b"/>
</dbReference>
<dbReference type="Pfam" id="PF00150">
    <property type="entry name" value="Cellulase"/>
    <property type="match status" value="1"/>
</dbReference>
<dbReference type="Gene3D" id="2.60.40.1180">
    <property type="entry name" value="Golgi alpha-mannosidase II"/>
    <property type="match status" value="1"/>
</dbReference>
<dbReference type="PROSITE" id="PS51257">
    <property type="entry name" value="PROKAR_LIPOPROTEIN"/>
    <property type="match status" value="1"/>
</dbReference>
<dbReference type="PANTHER" id="PTHR31308:SF3">
    <property type="entry name" value="ENDOGLYCOCERAMIDASE"/>
    <property type="match status" value="1"/>
</dbReference>
<dbReference type="InterPro" id="IPR017853">
    <property type="entry name" value="GH"/>
</dbReference>
<dbReference type="InterPro" id="IPR052066">
    <property type="entry name" value="Glycosphingolipid_Hydrolases"/>
</dbReference>
<dbReference type="Pfam" id="PF18564">
    <property type="entry name" value="Glyco_hydro_5_C"/>
    <property type="match status" value="1"/>
</dbReference>
<evidence type="ECO:0000313" key="8">
    <source>
        <dbReference type="Proteomes" id="UP000294848"/>
    </source>
</evidence>
<dbReference type="Gene3D" id="3.20.20.80">
    <property type="entry name" value="Glycosidases"/>
    <property type="match status" value="1"/>
</dbReference>